<gene>
    <name evidence="1" type="ORF">BamMEX5DRAFT_2660</name>
</gene>
<dbReference type="AlphaFoldDB" id="B1T4E4"/>
<proteinExistence type="predicted"/>
<dbReference type="EMBL" id="ABLK01000071">
    <property type="protein sequence ID" value="EDT41542.1"/>
    <property type="molecule type" value="Genomic_DNA"/>
</dbReference>
<comment type="caution">
    <text evidence="1">The sequence shown here is derived from an EMBL/GenBank/DDBJ whole genome shotgun (WGS) entry which is preliminary data.</text>
</comment>
<accession>B1T4E4</accession>
<evidence type="ECO:0000313" key="1">
    <source>
        <dbReference type="EMBL" id="EDT41542.1"/>
    </source>
</evidence>
<organism evidence="1 2">
    <name type="scientific">Burkholderia ambifaria MEX-5</name>
    <dbReference type="NCBI Taxonomy" id="396597"/>
    <lineage>
        <taxon>Bacteria</taxon>
        <taxon>Pseudomonadati</taxon>
        <taxon>Pseudomonadota</taxon>
        <taxon>Betaproteobacteria</taxon>
        <taxon>Burkholderiales</taxon>
        <taxon>Burkholderiaceae</taxon>
        <taxon>Burkholderia</taxon>
        <taxon>Burkholderia cepacia complex</taxon>
    </lineage>
</organism>
<sequence>MEGGRGSQLLLVLDNGEDLQKGQLIELRKGGSPLPITANVIHDVRAVGVAPSDQNQSQLAEWLSAIKNIPANARLISIDLTQHDRLKWNADSLAADLAPSSTGVWQWCASKVWLKRVVHQLKFEGAWPTDPKADATMLVTGASPPALPADITLKARISWQFMPTNAELARGHSLKDIRLSVTASDPMRGTLTVRLADRDAQWPPAEQQLDYGWVVDNCEDVFSFTLSVVMPRRWLALAVDAGDPRETDEWVRGIVRETVPVHIATQVHWLDEANFDNFAKTYANWQSAGSPAGDLSYQLLRHLSIGEVPADRRTGIGFVRVAEKSQANVLVSALQKGPEAVQVDIADQAQVLYVKAKAVPYSLKR</sequence>
<name>B1T4E4_9BURK</name>
<dbReference type="PATRIC" id="fig|396597.7.peg.5402"/>
<evidence type="ECO:0000313" key="2">
    <source>
        <dbReference type="Proteomes" id="UP000004814"/>
    </source>
</evidence>
<reference evidence="1 2" key="1">
    <citation type="submission" date="2008-03" db="EMBL/GenBank/DDBJ databases">
        <title>Sequencing of the draft genome and assembly of Burkholderia ambifaria MEX-5.</title>
        <authorList>
            <consortium name="US DOE Joint Genome Institute (JGI-PGF)"/>
            <person name="Copeland A."/>
            <person name="Lucas S."/>
            <person name="Lapidus A."/>
            <person name="Glavina del Rio T."/>
            <person name="Dalin E."/>
            <person name="Tice H."/>
            <person name="Bruce D."/>
            <person name="Goodwin L."/>
            <person name="Pitluck S."/>
            <person name="Larimer F."/>
            <person name="Land M.L."/>
            <person name="Hauser L."/>
            <person name="Tiedje J."/>
            <person name="Richardson P."/>
        </authorList>
    </citation>
    <scope>NUCLEOTIDE SEQUENCE [LARGE SCALE GENOMIC DNA]</scope>
    <source>
        <strain evidence="1 2">MEX-5</strain>
    </source>
</reference>
<protein>
    <submittedName>
        <fullName evidence="1">Uncharacterized protein</fullName>
    </submittedName>
</protein>
<dbReference type="Proteomes" id="UP000004814">
    <property type="component" value="Unassembled WGS sequence"/>
</dbReference>